<dbReference type="Pfam" id="PF14244">
    <property type="entry name" value="Retrotran_gag_3"/>
    <property type="match status" value="1"/>
</dbReference>
<accession>W2JBV0</accession>
<feature type="compositionally biased region" description="Acidic residues" evidence="1">
    <location>
        <begin position="52"/>
        <end position="62"/>
    </location>
</feature>
<dbReference type="Proteomes" id="UP000053864">
    <property type="component" value="Unassembled WGS sequence"/>
</dbReference>
<feature type="region of interest" description="Disordered" evidence="1">
    <location>
        <begin position="52"/>
        <end position="89"/>
    </location>
</feature>
<feature type="region of interest" description="Disordered" evidence="1">
    <location>
        <begin position="104"/>
        <end position="126"/>
    </location>
</feature>
<organism evidence="3 4">
    <name type="scientific">Phytophthora nicotianae</name>
    <name type="common">Potato buckeye rot agent</name>
    <name type="synonym">Phytophthora parasitica</name>
    <dbReference type="NCBI Taxonomy" id="4792"/>
    <lineage>
        <taxon>Eukaryota</taxon>
        <taxon>Sar</taxon>
        <taxon>Stramenopiles</taxon>
        <taxon>Oomycota</taxon>
        <taxon>Peronosporomycetes</taxon>
        <taxon>Peronosporales</taxon>
        <taxon>Peronosporaceae</taxon>
        <taxon>Phytophthora</taxon>
    </lineage>
</organism>
<protein>
    <recommendedName>
        <fullName evidence="2">Retrotransposon Copia-like N-terminal domain-containing protein</fullName>
    </recommendedName>
</protein>
<evidence type="ECO:0000313" key="4">
    <source>
        <dbReference type="Proteomes" id="UP000053864"/>
    </source>
</evidence>
<feature type="domain" description="Retrotransposon Copia-like N-terminal" evidence="2">
    <location>
        <begin position="16"/>
        <end position="42"/>
    </location>
</feature>
<dbReference type="AlphaFoldDB" id="W2JBV0"/>
<dbReference type="InterPro" id="IPR029472">
    <property type="entry name" value="Copia-like_N"/>
</dbReference>
<evidence type="ECO:0000313" key="3">
    <source>
        <dbReference type="EMBL" id="ETL43879.1"/>
    </source>
</evidence>
<evidence type="ECO:0000259" key="2">
    <source>
        <dbReference type="Pfam" id="PF14244"/>
    </source>
</evidence>
<evidence type="ECO:0000256" key="1">
    <source>
        <dbReference type="SAM" id="MobiDB-lite"/>
    </source>
</evidence>
<proteinExistence type="predicted"/>
<reference evidence="3 4" key="1">
    <citation type="submission" date="2013-11" db="EMBL/GenBank/DDBJ databases">
        <title>The Genome Sequence of Phytophthora parasitica CJ05E6.</title>
        <authorList>
            <consortium name="The Broad Institute Genomics Platform"/>
            <person name="Russ C."/>
            <person name="Tyler B."/>
            <person name="Panabieres F."/>
            <person name="Shan W."/>
            <person name="Tripathy S."/>
            <person name="Grunwald N."/>
            <person name="Machado M."/>
            <person name="Johnson C.S."/>
            <person name="Arredondo F."/>
            <person name="Hong C."/>
            <person name="Coffey M."/>
            <person name="Young S.K."/>
            <person name="Zeng Q."/>
            <person name="Gargeya S."/>
            <person name="Fitzgerald M."/>
            <person name="Abouelleil A."/>
            <person name="Alvarado L."/>
            <person name="Chapman S.B."/>
            <person name="Gainer-Dewar J."/>
            <person name="Goldberg J."/>
            <person name="Griggs A."/>
            <person name="Gujja S."/>
            <person name="Hansen M."/>
            <person name="Howarth C."/>
            <person name="Imamovic A."/>
            <person name="Ireland A."/>
            <person name="Larimer J."/>
            <person name="McCowan C."/>
            <person name="Murphy C."/>
            <person name="Pearson M."/>
            <person name="Poon T.W."/>
            <person name="Priest M."/>
            <person name="Roberts A."/>
            <person name="Saif S."/>
            <person name="Shea T."/>
            <person name="Sykes S."/>
            <person name="Wortman J."/>
            <person name="Nusbaum C."/>
            <person name="Birren B."/>
        </authorList>
    </citation>
    <scope>NUCLEOTIDE SEQUENCE [LARGE SCALE GENOMIC DNA]</scope>
    <source>
        <strain evidence="3 4">CJ05E6</strain>
    </source>
</reference>
<gene>
    <name evidence="3" type="ORF">L916_05710</name>
</gene>
<feature type="compositionally biased region" description="Basic and acidic residues" evidence="1">
    <location>
        <begin position="105"/>
        <end position="115"/>
    </location>
</feature>
<sequence>MSPTQASIENDHDFSRLNGRNFIIWKTRVTAALEGKNLLGFVTRADYAEDSDAEFSNDDDLDPALFYENQASEPSESNSAASGADGDVEMTQANLSVVKALAPTKQDERKRVEKLKAKRHKPSSRALRLMEAKAKARSVASTKVLPYTVTSTTSSRIS</sequence>
<dbReference type="EMBL" id="KI672066">
    <property type="protein sequence ID" value="ETL43879.1"/>
    <property type="molecule type" value="Genomic_DNA"/>
</dbReference>
<name>W2JBV0_PHYNI</name>
<feature type="compositionally biased region" description="Low complexity" evidence="1">
    <location>
        <begin position="68"/>
        <end position="82"/>
    </location>
</feature>